<comment type="function">
    <text evidence="10">ATPase which is responsible for recognizing, binding, unfolding and translocation of substrate proteins into the archaeal 20S proteasome core particle. Is essential for opening the gate of the 20S proteasome via an interaction with its C-terminus, thereby allowing substrate entry and access to the site of proteolysis. Thus, the C-termini of the proteasomal ATPase function like a 'key in a lock' to induce gate opening and therefore regulate proteolysis. Unfolding activity requires energy from ATP hydrolysis, whereas ATP binding alone promotes ATPase-20S proteasome association which triggers gate opening, and supports translocation of unfolded substrates.</text>
</comment>
<evidence type="ECO:0000256" key="1">
    <source>
        <dbReference type="ARBA" id="ARBA00004496"/>
    </source>
</evidence>
<name>A0A6N0NXP1_9CREN</name>
<proteinExistence type="inferred from homology"/>
<dbReference type="SMART" id="SM00382">
    <property type="entry name" value="AAA"/>
    <property type="match status" value="1"/>
</dbReference>
<evidence type="ECO:0000256" key="2">
    <source>
        <dbReference type="ARBA" id="ARBA00006914"/>
    </source>
</evidence>
<protein>
    <recommendedName>
        <fullName evidence="10">Proteasome-activating nucleotidase</fullName>
        <shortName evidence="10">PAN</shortName>
    </recommendedName>
    <alternativeName>
        <fullName evidence="10">Proteasomal ATPase</fullName>
    </alternativeName>
    <alternativeName>
        <fullName evidence="10">Proteasome regulatory ATPase</fullName>
    </alternativeName>
    <alternativeName>
        <fullName evidence="10">Proteasome regulatory particle</fullName>
    </alternativeName>
</protein>
<dbReference type="Gene3D" id="1.10.8.60">
    <property type="match status" value="1"/>
</dbReference>
<dbReference type="OrthoDB" id="77269at2157"/>
<keyword evidence="8" id="KW-0175">Coiled coil</keyword>
<dbReference type="Pfam" id="PF17862">
    <property type="entry name" value="AAA_lid_3"/>
    <property type="match status" value="1"/>
</dbReference>
<dbReference type="InterPro" id="IPR032501">
    <property type="entry name" value="Prot_ATP_ID_OB_2nd"/>
</dbReference>
<dbReference type="InterPro" id="IPR003959">
    <property type="entry name" value="ATPase_AAA_core"/>
</dbReference>
<dbReference type="GO" id="GO:0022623">
    <property type="term" value="C:proteasome-activating nucleotidase complex"/>
    <property type="evidence" value="ECO:0007669"/>
    <property type="project" value="UniProtKB-UniRule"/>
</dbReference>
<dbReference type="GO" id="GO:0016887">
    <property type="term" value="F:ATP hydrolysis activity"/>
    <property type="evidence" value="ECO:0007669"/>
    <property type="project" value="UniProtKB-UniRule"/>
</dbReference>
<evidence type="ECO:0000256" key="4">
    <source>
        <dbReference type="ARBA" id="ARBA00022490"/>
    </source>
</evidence>
<dbReference type="PROSITE" id="PS00674">
    <property type="entry name" value="AAA"/>
    <property type="match status" value="1"/>
</dbReference>
<organism evidence="13 14">
    <name type="scientific">Metallosphaera tengchongensis</name>
    <dbReference type="NCBI Taxonomy" id="1532350"/>
    <lineage>
        <taxon>Archaea</taxon>
        <taxon>Thermoproteota</taxon>
        <taxon>Thermoprotei</taxon>
        <taxon>Sulfolobales</taxon>
        <taxon>Sulfolobaceae</taxon>
        <taxon>Metallosphaera</taxon>
    </lineage>
</organism>
<dbReference type="NCBIfam" id="NF003069">
    <property type="entry name" value="PRK03992.1"/>
    <property type="match status" value="1"/>
</dbReference>
<evidence type="ECO:0000256" key="11">
    <source>
        <dbReference type="RuleBase" id="RU003651"/>
    </source>
</evidence>
<feature type="binding site" evidence="10">
    <location>
        <begin position="177"/>
        <end position="182"/>
    </location>
    <ligand>
        <name>ATP</name>
        <dbReference type="ChEBI" id="CHEBI:30616"/>
    </ligand>
</feature>
<dbReference type="GO" id="GO:0043335">
    <property type="term" value="P:protein unfolding"/>
    <property type="evidence" value="ECO:0007669"/>
    <property type="project" value="UniProtKB-UniRule"/>
</dbReference>
<comment type="domain">
    <text evidence="10">Consists of three main regions, an N-terminal coiled-coil domain that may assist in substrate recognition, an interdomain involved in PAN hexamerization, and a C-terminal ATPase domain of the AAA type.</text>
</comment>
<feature type="domain" description="AAA+ ATPase" evidence="12">
    <location>
        <begin position="166"/>
        <end position="305"/>
    </location>
</feature>
<evidence type="ECO:0000313" key="13">
    <source>
        <dbReference type="EMBL" id="QKQ99870.1"/>
    </source>
</evidence>
<dbReference type="InterPro" id="IPR003960">
    <property type="entry name" value="ATPase_AAA_CS"/>
</dbReference>
<feature type="binding site" evidence="10">
    <location>
        <position position="316"/>
    </location>
    <ligand>
        <name>ATP</name>
        <dbReference type="ChEBI" id="CHEBI:30616"/>
    </ligand>
</feature>
<dbReference type="InterPro" id="IPR027417">
    <property type="entry name" value="P-loop_NTPase"/>
</dbReference>
<comment type="similarity">
    <text evidence="2 10 11">Belongs to the AAA ATPase family.</text>
</comment>
<dbReference type="GO" id="GO:0005737">
    <property type="term" value="C:cytoplasm"/>
    <property type="evidence" value="ECO:0007669"/>
    <property type="project" value="UniProtKB-SubCell"/>
</dbReference>
<dbReference type="InterPro" id="IPR023501">
    <property type="entry name" value="Nucleotidase_PAN"/>
</dbReference>
<dbReference type="Pfam" id="PF00004">
    <property type="entry name" value="AAA"/>
    <property type="match status" value="1"/>
</dbReference>
<evidence type="ECO:0000256" key="10">
    <source>
        <dbReference type="HAMAP-Rule" id="MF_00553"/>
    </source>
</evidence>
<comment type="similarity">
    <text evidence="3">In the C-terminal section; belongs to the peptidase M41 family.</text>
</comment>
<reference evidence="13 14" key="1">
    <citation type="submission" date="2020-02" db="EMBL/GenBank/DDBJ databases">
        <title>Comparative genome analysis reveals the metabolism and evolution of the thermophilic archaeal genus Metallosphaera.</title>
        <authorList>
            <person name="Jiang C."/>
        </authorList>
    </citation>
    <scope>NUCLEOTIDE SEQUENCE [LARGE SCALE GENOMIC DNA]</scope>
    <source>
        <strain evidence="13 14">Ric-A</strain>
    </source>
</reference>
<dbReference type="Gene3D" id="2.40.50.140">
    <property type="entry name" value="Nucleic acid-binding proteins"/>
    <property type="match status" value="1"/>
</dbReference>
<dbReference type="InterPro" id="IPR012340">
    <property type="entry name" value="NA-bd_OB-fold"/>
</dbReference>
<sequence length="391" mass="43770">MSDELDIPRDTSVNDEHTIRILEEKIRAMQIETESLRKELNYYKSEMEKLLSPPLIEAIVLDVLEDGRVIVKSTSGPNLVVNVSDTVDFKSIRTGKYVALNQRGSAIVEVLRDREDPLIKSMEIIEKPNVKYNDIGGLDQQILEVREVVELPLKKPSLFKELGITPPKGILLYGPPGTGKTMLAKAVAAESEATFIHVVASEFAQKFVGEGARVVRDVFELARKKAPSIIFIDEIDAIGAKRVDLGTSGEREVQRTLMQLLAEIDGFQPLDNIKIIGATNRIDILDPALLRPGRFDRLIEIPLPNIQGRKQILRIYLRNMKIDGSVDVDELARITEGFSGADLKNLCTEAGYIAIREGSHFINMTHFKASIDRLRSKKISKDVIDRGEKYV</sequence>
<dbReference type="NCBIfam" id="TIGR01242">
    <property type="entry name" value="proteasome-activating nucleotidase"/>
    <property type="match status" value="1"/>
</dbReference>
<dbReference type="FunFam" id="1.10.8.60:FF:000001">
    <property type="entry name" value="ATP-dependent zinc metalloprotease FtsH"/>
    <property type="match status" value="1"/>
</dbReference>
<dbReference type="GeneID" id="55641343"/>
<dbReference type="FunFam" id="3.40.50.300:FF:000033">
    <property type="entry name" value="26S protease regulatory subunit 6B"/>
    <property type="match status" value="1"/>
</dbReference>
<evidence type="ECO:0000256" key="9">
    <source>
        <dbReference type="ARBA" id="ARBA00023186"/>
    </source>
</evidence>
<dbReference type="Pfam" id="PF16450">
    <property type="entry name" value="Prot_ATP_ID_OB_C"/>
    <property type="match status" value="1"/>
</dbReference>
<gene>
    <name evidence="10" type="primary">pan</name>
    <name evidence="13" type="ORF">GWK48_05295</name>
</gene>
<evidence type="ECO:0000313" key="14">
    <source>
        <dbReference type="Proteomes" id="UP000509301"/>
    </source>
</evidence>
<dbReference type="Gene3D" id="3.40.50.300">
    <property type="entry name" value="P-loop containing nucleotide triphosphate hydrolases"/>
    <property type="match status" value="1"/>
</dbReference>
<dbReference type="GO" id="GO:0010498">
    <property type="term" value="P:proteasomal protein catabolic process"/>
    <property type="evidence" value="ECO:0007669"/>
    <property type="project" value="UniProtKB-UniRule"/>
</dbReference>
<keyword evidence="6 10" id="KW-0067">ATP-binding</keyword>
<dbReference type="InterPro" id="IPR003593">
    <property type="entry name" value="AAA+_ATPase"/>
</dbReference>
<evidence type="ECO:0000256" key="7">
    <source>
        <dbReference type="ARBA" id="ARBA00022942"/>
    </source>
</evidence>
<keyword evidence="9 10" id="KW-0143">Chaperone</keyword>
<evidence type="ECO:0000256" key="8">
    <source>
        <dbReference type="ARBA" id="ARBA00023054"/>
    </source>
</evidence>
<dbReference type="Proteomes" id="UP000509301">
    <property type="component" value="Chromosome"/>
</dbReference>
<dbReference type="InterPro" id="IPR050221">
    <property type="entry name" value="26S_Proteasome_ATPase"/>
</dbReference>
<keyword evidence="14" id="KW-1185">Reference proteome</keyword>
<evidence type="ECO:0000256" key="5">
    <source>
        <dbReference type="ARBA" id="ARBA00022741"/>
    </source>
</evidence>
<evidence type="ECO:0000256" key="6">
    <source>
        <dbReference type="ARBA" id="ARBA00022840"/>
    </source>
</evidence>
<dbReference type="InterPro" id="IPR041569">
    <property type="entry name" value="AAA_lid_3"/>
</dbReference>
<keyword evidence="4 10" id="KW-0963">Cytoplasm</keyword>
<dbReference type="GO" id="GO:0005524">
    <property type="term" value="F:ATP binding"/>
    <property type="evidence" value="ECO:0007669"/>
    <property type="project" value="UniProtKB-UniRule"/>
</dbReference>
<dbReference type="AlphaFoldDB" id="A0A6N0NXP1"/>
<accession>A0A6N0NXP1</accession>
<dbReference type="EMBL" id="CP049074">
    <property type="protein sequence ID" value="QKQ99870.1"/>
    <property type="molecule type" value="Genomic_DNA"/>
</dbReference>
<comment type="subunit">
    <text evidence="10">Homohexamer. The hexameric complex has a two-ring architecture resembling a top hat that caps the 20S proteasome core at one or both ends. Upon ATP-binding, the C-terminus of PAN interacts with the alpha-rings of the proteasome core by binding to the intersubunit pockets.</text>
</comment>
<keyword evidence="7 10" id="KW-0647">Proteasome</keyword>
<dbReference type="KEGG" id="mten:GWK48_05295"/>
<dbReference type="PANTHER" id="PTHR23073">
    <property type="entry name" value="26S PROTEASOME REGULATORY SUBUNIT"/>
    <property type="match status" value="1"/>
</dbReference>
<dbReference type="HAMAP" id="MF_00553">
    <property type="entry name" value="PAN"/>
    <property type="match status" value="1"/>
</dbReference>
<evidence type="ECO:0000259" key="12">
    <source>
        <dbReference type="SMART" id="SM00382"/>
    </source>
</evidence>
<dbReference type="RefSeq" id="WP_174630278.1">
    <property type="nucleotide sequence ID" value="NZ_CP049074.1"/>
</dbReference>
<keyword evidence="5 10" id="KW-0547">Nucleotide-binding</keyword>
<comment type="subcellular location">
    <subcellularLocation>
        <location evidence="1 10">Cytoplasm</location>
    </subcellularLocation>
</comment>
<dbReference type="SUPFAM" id="SSF52540">
    <property type="entry name" value="P-loop containing nucleoside triphosphate hydrolases"/>
    <property type="match status" value="1"/>
</dbReference>
<evidence type="ECO:0000256" key="3">
    <source>
        <dbReference type="ARBA" id="ARBA00010044"/>
    </source>
</evidence>